<accession>A0A3B5XU83</accession>
<dbReference type="OMA" id="WADSLHM"/>
<dbReference type="Gramene" id="TraesARI1A03G00010750.1">
    <property type="protein sequence ID" value="TraesARI1A03G00010750.1.CDS1"/>
    <property type="gene ID" value="TraesARI1A03G00010750"/>
</dbReference>
<dbReference type="Gene3D" id="3.40.47.10">
    <property type="match status" value="1"/>
</dbReference>
<dbReference type="Gramene" id="TraesCS1A02G037600.1">
    <property type="protein sequence ID" value="TraesCS1A02G037600.1.cds1"/>
    <property type="gene ID" value="TraesCS1A02G037600"/>
</dbReference>
<dbReference type="EC" id="2.3.1.-" evidence="4"/>
<keyword evidence="9" id="KW-1185">Reference proteome</keyword>
<dbReference type="GO" id="GO:0006633">
    <property type="term" value="P:fatty acid biosynthetic process"/>
    <property type="evidence" value="ECO:0007669"/>
    <property type="project" value="UniProtKB-UniPathway"/>
</dbReference>
<keyword evidence="5" id="KW-0812">Transmembrane</keyword>
<dbReference type="Gramene" id="TraesCS1A03G0089400.1">
    <property type="protein sequence ID" value="TraesCS1A03G0089400.1.CDS1"/>
    <property type="gene ID" value="TraesCS1A03G0089400"/>
</dbReference>
<dbReference type="SUPFAM" id="SSF53901">
    <property type="entry name" value="Thiolase-like"/>
    <property type="match status" value="2"/>
</dbReference>
<dbReference type="CDD" id="cd00831">
    <property type="entry name" value="CHS_like"/>
    <property type="match status" value="1"/>
</dbReference>
<keyword evidence="5" id="KW-1133">Transmembrane helix</keyword>
<comment type="pathway">
    <text evidence="4">Lipid metabolism; fatty acid biosynthesis.</text>
</comment>
<dbReference type="GO" id="GO:0016747">
    <property type="term" value="F:acyltransferase activity, transferring groups other than amino-acyl groups"/>
    <property type="evidence" value="ECO:0007669"/>
    <property type="project" value="InterPro"/>
</dbReference>
<comment type="similarity">
    <text evidence="1 4">Belongs to the thiolase-like superfamily. Chalcone/stilbene synthases family.</text>
</comment>
<evidence type="ECO:0000256" key="4">
    <source>
        <dbReference type="PIRNR" id="PIRNR036417"/>
    </source>
</evidence>
<feature type="domain" description="FAE" evidence="6">
    <location>
        <begin position="73"/>
        <end position="360"/>
    </location>
</feature>
<dbReference type="PaxDb" id="4565-Traes_1AS_FAE71B5F8.1"/>
<dbReference type="EnsemblPlants" id="TraesCS1A02G037600.1">
    <property type="protein sequence ID" value="TraesCS1A02G037600.1.cds1"/>
    <property type="gene ID" value="TraesCS1A02G037600"/>
</dbReference>
<evidence type="ECO:0000313" key="9">
    <source>
        <dbReference type="Proteomes" id="UP000019116"/>
    </source>
</evidence>
<dbReference type="Gramene" id="TraesCLE_scaffold_001061_01G000800.1">
    <property type="protein sequence ID" value="TraesCLE_scaffold_001061_01G000800.1"/>
    <property type="gene ID" value="TraesCLE_scaffold_001061_01G000800"/>
</dbReference>
<dbReference type="RefSeq" id="XP_044354731.1">
    <property type="nucleotide sequence ID" value="XM_044498796.1"/>
</dbReference>
<dbReference type="OrthoDB" id="10278641at2759"/>
<dbReference type="KEGG" id="taes:123076631"/>
<dbReference type="Gramene" id="TraesROB_scaffold_020862_01G000700.1">
    <property type="protein sequence ID" value="TraesROB_scaffold_020862_01G000700.1"/>
    <property type="gene ID" value="TraesROB_scaffold_020862_01G000700"/>
</dbReference>
<keyword evidence="2 4" id="KW-0808">Transferase</keyword>
<keyword evidence="5" id="KW-0472">Membrane</keyword>
<dbReference type="InterPro" id="IPR013601">
    <property type="entry name" value="FAE1_typ3_polyketide_synth"/>
</dbReference>
<feature type="transmembrane region" description="Helical" evidence="5">
    <location>
        <begin position="14"/>
        <end position="36"/>
    </location>
</feature>
<reference evidence="8" key="1">
    <citation type="submission" date="2018-08" db="EMBL/GenBank/DDBJ databases">
        <authorList>
            <person name="Rossello M."/>
        </authorList>
    </citation>
    <scope>NUCLEOTIDE SEQUENCE [LARGE SCALE GENOMIC DNA]</scope>
    <source>
        <strain evidence="8">cv. Chinese Spring</strain>
    </source>
</reference>
<evidence type="ECO:0000259" key="7">
    <source>
        <dbReference type="Pfam" id="PF08541"/>
    </source>
</evidence>
<reference evidence="8" key="2">
    <citation type="submission" date="2018-10" db="UniProtKB">
        <authorList>
            <consortium name="EnsemblPlants"/>
        </authorList>
    </citation>
    <scope>IDENTIFICATION</scope>
</reference>
<dbReference type="InterPro" id="IPR012392">
    <property type="entry name" value="3-ktacl-CoA_syn"/>
</dbReference>
<evidence type="ECO:0000256" key="5">
    <source>
        <dbReference type="SAM" id="Phobius"/>
    </source>
</evidence>
<evidence type="ECO:0000256" key="3">
    <source>
        <dbReference type="ARBA" id="ARBA00023315"/>
    </source>
</evidence>
<name>A0A3B5XU83_WHEAT</name>
<dbReference type="AlphaFoldDB" id="A0A3B5XU83"/>
<gene>
    <name evidence="8" type="primary">LOC123076631</name>
</gene>
<dbReference type="Pfam" id="PF08541">
    <property type="entry name" value="ACP_syn_III_C"/>
    <property type="match status" value="1"/>
</dbReference>
<dbReference type="InterPro" id="IPR013747">
    <property type="entry name" value="ACP_syn_III_C"/>
</dbReference>
<dbReference type="SMR" id="A0A3B5XU83"/>
<evidence type="ECO:0000256" key="2">
    <source>
        <dbReference type="ARBA" id="ARBA00022679"/>
    </source>
</evidence>
<proteinExistence type="inferred from homology"/>
<dbReference type="Gramene" id="TraesCAD_scaffold_008246_01G000700.1">
    <property type="protein sequence ID" value="TraesCAD_scaffold_008246_01G000700.1"/>
    <property type="gene ID" value="TraesCAD_scaffold_008246_01G000700"/>
</dbReference>
<dbReference type="GO" id="GO:0016020">
    <property type="term" value="C:membrane"/>
    <property type="evidence" value="ECO:0007669"/>
    <property type="project" value="InterPro"/>
</dbReference>
<feature type="domain" description="Beta-ketoacyl-[acyl-carrier-protein] synthase III C-terminal" evidence="7">
    <location>
        <begin position="377"/>
        <end position="457"/>
    </location>
</feature>
<dbReference type="Proteomes" id="UP000019116">
    <property type="component" value="Chromosome 1A"/>
</dbReference>
<dbReference type="UniPathway" id="UPA00094"/>
<dbReference type="PIRSF" id="PIRSF036417">
    <property type="entry name" value="3-ktacl-CoA_syn"/>
    <property type="match status" value="1"/>
</dbReference>
<dbReference type="Pfam" id="PF08392">
    <property type="entry name" value="FAE1_CUT1_RppA"/>
    <property type="match status" value="1"/>
</dbReference>
<protein>
    <recommendedName>
        <fullName evidence="4">3-ketoacyl-CoA synthase</fullName>
        <ecNumber evidence="4">2.3.1.-</ecNumber>
    </recommendedName>
</protein>
<sequence length="488" mass="53787">MASPPHVNKHLKPLFQLVVNNFLVLVVAPVTAIVFLRKAAQLGPEEILSRLHGLRQAHALLAVFLPLALATLYLMSRPRSVYLVDYACCRPNSNCRVSIGSSVENVRFSPYLDDGGVDFMTRMHERSGLGDQTYLHPSFHYIPPRCCLSDARDEAEQVIFAAVDDLFAKTGISPGAIDILVTNCSGFNPTPSLADIVVNKYKLRADIRSVHVSGMGCSAGVISLEVVRNLLQAAPRGARALMVSTEGTSIINYAGKNRGMLLPYALFRMGAAAVLLSTSKSMARFRLMHIVRTLTAAHDRAYLCISMKEDDEGETGAYLSKDLVPVAGEALKANIMAIGSLVLPRSEKLLFAISFIARKVMRSKIKLYVPDFRTAFQHFCIHSGGRAVIDAVQNSLRLSDRDVEASRMTLHRFGNTSSSSLWYELAYIEAKRRMKKGDRVWMIGFGSGFKCNSAVWQCMRPANNTIVGTPWADSLHMYPLNNISEEVG</sequence>
<dbReference type="PANTHER" id="PTHR31561">
    <property type="entry name" value="3-KETOACYL-COA SYNTHASE"/>
    <property type="match status" value="1"/>
</dbReference>
<dbReference type="STRING" id="4565.A0A3B5XU83"/>
<feature type="transmembrane region" description="Helical" evidence="5">
    <location>
        <begin position="57"/>
        <end position="75"/>
    </location>
</feature>
<dbReference type="Gramene" id="TraesPARA_EIv1.0_0093870.1">
    <property type="protein sequence ID" value="TraesPARA_EIv1.0_0093870.1.CDS1"/>
    <property type="gene ID" value="TraesPARA_EIv1.0_0093870"/>
</dbReference>
<dbReference type="GeneID" id="123076631"/>
<evidence type="ECO:0000259" key="6">
    <source>
        <dbReference type="Pfam" id="PF08392"/>
    </source>
</evidence>
<evidence type="ECO:0000256" key="1">
    <source>
        <dbReference type="ARBA" id="ARBA00005531"/>
    </source>
</evidence>
<organism evidence="8">
    <name type="scientific">Triticum aestivum</name>
    <name type="common">Wheat</name>
    <dbReference type="NCBI Taxonomy" id="4565"/>
    <lineage>
        <taxon>Eukaryota</taxon>
        <taxon>Viridiplantae</taxon>
        <taxon>Streptophyta</taxon>
        <taxon>Embryophyta</taxon>
        <taxon>Tracheophyta</taxon>
        <taxon>Spermatophyta</taxon>
        <taxon>Magnoliopsida</taxon>
        <taxon>Liliopsida</taxon>
        <taxon>Poales</taxon>
        <taxon>Poaceae</taxon>
        <taxon>BOP clade</taxon>
        <taxon>Pooideae</taxon>
        <taxon>Triticodae</taxon>
        <taxon>Triticeae</taxon>
        <taxon>Triticinae</taxon>
        <taxon>Triticum</taxon>
    </lineage>
</organism>
<evidence type="ECO:0000313" key="8">
    <source>
        <dbReference type="EnsemblPlants" id="TraesCS1A02G037600.1.cds1"/>
    </source>
</evidence>
<keyword evidence="3 4" id="KW-0012">Acyltransferase</keyword>
<dbReference type="InterPro" id="IPR016039">
    <property type="entry name" value="Thiolase-like"/>
</dbReference>